<organism evidence="1 2">
    <name type="scientific">Elysia marginata</name>
    <dbReference type="NCBI Taxonomy" id="1093978"/>
    <lineage>
        <taxon>Eukaryota</taxon>
        <taxon>Metazoa</taxon>
        <taxon>Spiralia</taxon>
        <taxon>Lophotrochozoa</taxon>
        <taxon>Mollusca</taxon>
        <taxon>Gastropoda</taxon>
        <taxon>Heterobranchia</taxon>
        <taxon>Euthyneura</taxon>
        <taxon>Panpulmonata</taxon>
        <taxon>Sacoglossa</taxon>
        <taxon>Placobranchoidea</taxon>
        <taxon>Plakobranchidae</taxon>
        <taxon>Elysia</taxon>
    </lineage>
</organism>
<comment type="caution">
    <text evidence="1">The sequence shown here is derived from an EMBL/GenBank/DDBJ whole genome shotgun (WGS) entry which is preliminary data.</text>
</comment>
<dbReference type="Proteomes" id="UP000762676">
    <property type="component" value="Unassembled WGS sequence"/>
</dbReference>
<name>A0AAV4EIS0_9GAST</name>
<evidence type="ECO:0000313" key="1">
    <source>
        <dbReference type="EMBL" id="GFR60883.1"/>
    </source>
</evidence>
<accession>A0AAV4EIS0</accession>
<dbReference type="EMBL" id="BMAT01010805">
    <property type="protein sequence ID" value="GFR60883.1"/>
    <property type="molecule type" value="Genomic_DNA"/>
</dbReference>
<proteinExistence type="predicted"/>
<keyword evidence="2" id="KW-1185">Reference proteome</keyword>
<protein>
    <submittedName>
        <fullName evidence="1">Uncharacterized protein</fullName>
    </submittedName>
</protein>
<reference evidence="1 2" key="1">
    <citation type="journal article" date="2021" name="Elife">
        <title>Chloroplast acquisition without the gene transfer in kleptoplastic sea slugs, Plakobranchus ocellatus.</title>
        <authorList>
            <person name="Maeda T."/>
            <person name="Takahashi S."/>
            <person name="Yoshida T."/>
            <person name="Shimamura S."/>
            <person name="Takaki Y."/>
            <person name="Nagai Y."/>
            <person name="Toyoda A."/>
            <person name="Suzuki Y."/>
            <person name="Arimoto A."/>
            <person name="Ishii H."/>
            <person name="Satoh N."/>
            <person name="Nishiyama T."/>
            <person name="Hasebe M."/>
            <person name="Maruyama T."/>
            <person name="Minagawa J."/>
            <person name="Obokata J."/>
            <person name="Shigenobu S."/>
        </authorList>
    </citation>
    <scope>NUCLEOTIDE SEQUENCE [LARGE SCALE GENOMIC DNA]</scope>
</reference>
<dbReference type="AlphaFoldDB" id="A0AAV4EIS0"/>
<gene>
    <name evidence="1" type="ORF">ElyMa_005416700</name>
</gene>
<sequence>MTTCSQERKHIMQGNKMQFPLPNRLCFEASSRTQSTEIQQPVRPKGCCLTVSGAVMARPDLDNTYGCQQPLHGPSWIERSE</sequence>
<evidence type="ECO:0000313" key="2">
    <source>
        <dbReference type="Proteomes" id="UP000762676"/>
    </source>
</evidence>